<keyword evidence="2" id="KW-0812">Transmembrane</keyword>
<keyword evidence="2" id="KW-0472">Membrane</keyword>
<evidence type="ECO:0000256" key="2">
    <source>
        <dbReference type="SAM" id="Phobius"/>
    </source>
</evidence>
<feature type="compositionally biased region" description="Basic residues" evidence="1">
    <location>
        <begin position="17"/>
        <end position="32"/>
    </location>
</feature>
<evidence type="ECO:0000256" key="1">
    <source>
        <dbReference type="SAM" id="MobiDB-lite"/>
    </source>
</evidence>
<dbReference type="AlphaFoldDB" id="A0A1C6SNX8"/>
<accession>A0A1C6SNX8</accession>
<reference evidence="4" key="1">
    <citation type="submission" date="2016-06" db="EMBL/GenBank/DDBJ databases">
        <authorList>
            <person name="Varghese N."/>
            <person name="Submissions Spin"/>
        </authorList>
    </citation>
    <scope>NUCLEOTIDE SEQUENCE [LARGE SCALE GENOMIC DNA]</scope>
    <source>
        <strain evidence="4">DSM 45431</strain>
    </source>
</reference>
<feature type="transmembrane region" description="Helical" evidence="2">
    <location>
        <begin position="146"/>
        <end position="163"/>
    </location>
</feature>
<name>A0A1C6SNX8_9ACTN</name>
<evidence type="ECO:0000313" key="4">
    <source>
        <dbReference type="Proteomes" id="UP000199413"/>
    </source>
</evidence>
<dbReference type="EMBL" id="FMHV01000002">
    <property type="protein sequence ID" value="SCL31251.1"/>
    <property type="molecule type" value="Genomic_DNA"/>
</dbReference>
<keyword evidence="4" id="KW-1185">Reference proteome</keyword>
<proteinExistence type="predicted"/>
<dbReference type="Proteomes" id="UP000199413">
    <property type="component" value="Unassembled WGS sequence"/>
</dbReference>
<gene>
    <name evidence="3" type="ORF">GA0070624_4233</name>
</gene>
<feature type="region of interest" description="Disordered" evidence="1">
    <location>
        <begin position="11"/>
        <end position="44"/>
    </location>
</feature>
<organism evidence="3 4">
    <name type="scientific">Micromonospora rhizosphaerae</name>
    <dbReference type="NCBI Taxonomy" id="568872"/>
    <lineage>
        <taxon>Bacteria</taxon>
        <taxon>Bacillati</taxon>
        <taxon>Actinomycetota</taxon>
        <taxon>Actinomycetes</taxon>
        <taxon>Micromonosporales</taxon>
        <taxon>Micromonosporaceae</taxon>
        <taxon>Micromonospora</taxon>
    </lineage>
</organism>
<sequence>MRRVVPLRSVKDMSKRYVGRKPVPARKRRRRSRSDGDSVARGVAKPAADVVVRGVAPAPADTEVPAAAASAMEAAAGAALIEGAAGRIADMSSPDRAVARGVAAPPEPSVREQPVDDATEMLQAPDLTAAIFVDRSGRRARKLRRLACAVIVLALLLLVALWISQGADALGLQAPG</sequence>
<keyword evidence="2" id="KW-1133">Transmembrane helix</keyword>
<dbReference type="STRING" id="568872.GA0070624_4233"/>
<protein>
    <submittedName>
        <fullName evidence="3">Uncharacterized protein</fullName>
    </submittedName>
</protein>
<evidence type="ECO:0000313" key="3">
    <source>
        <dbReference type="EMBL" id="SCL31251.1"/>
    </source>
</evidence>